<dbReference type="InterPro" id="IPR049577">
    <property type="entry name" value="GMPP_N"/>
</dbReference>
<evidence type="ECO:0000256" key="5">
    <source>
        <dbReference type="ARBA" id="ARBA00022741"/>
    </source>
</evidence>
<feature type="domain" description="Nucleotidyl transferase" evidence="8">
    <location>
        <begin position="11"/>
        <end position="294"/>
    </location>
</feature>
<name>A0A2M8ES60_9BACT</name>
<evidence type="ECO:0000313" key="11">
    <source>
        <dbReference type="Proteomes" id="UP000229816"/>
    </source>
</evidence>
<evidence type="ECO:0000259" key="8">
    <source>
        <dbReference type="Pfam" id="PF00483"/>
    </source>
</evidence>
<dbReference type="Pfam" id="PF22640">
    <property type="entry name" value="ManC_GMP_beta-helix"/>
    <property type="match status" value="1"/>
</dbReference>
<evidence type="ECO:0000256" key="4">
    <source>
        <dbReference type="ARBA" id="ARBA00022695"/>
    </source>
</evidence>
<dbReference type="Gene3D" id="3.90.550.10">
    <property type="entry name" value="Spore Coat Polysaccharide Biosynthesis Protein SpsA, Chain A"/>
    <property type="match status" value="1"/>
</dbReference>
<keyword evidence="4 10" id="KW-0548">Nucleotidyltransferase</keyword>
<dbReference type="GO" id="GO:0004475">
    <property type="term" value="F:mannose-1-phosphate guanylyltransferase (GTP) activity"/>
    <property type="evidence" value="ECO:0007669"/>
    <property type="project" value="UniProtKB-EC"/>
</dbReference>
<dbReference type="InterPro" id="IPR005835">
    <property type="entry name" value="NTP_transferase_dom"/>
</dbReference>
<dbReference type="InterPro" id="IPR029044">
    <property type="entry name" value="Nucleotide-diphossugar_trans"/>
</dbReference>
<protein>
    <recommendedName>
        <fullName evidence="2">mannose-1-phosphate guanylyltransferase</fullName>
        <ecNumber evidence="2">2.7.7.13</ecNumber>
    </recommendedName>
</protein>
<dbReference type="SUPFAM" id="SSF53448">
    <property type="entry name" value="Nucleotide-diphospho-sugar transferases"/>
    <property type="match status" value="1"/>
</dbReference>
<evidence type="ECO:0000259" key="9">
    <source>
        <dbReference type="Pfam" id="PF22640"/>
    </source>
</evidence>
<dbReference type="EC" id="2.7.7.13" evidence="2"/>
<dbReference type="Proteomes" id="UP000229816">
    <property type="component" value="Unassembled WGS sequence"/>
</dbReference>
<dbReference type="CDD" id="cd02509">
    <property type="entry name" value="GDP-M1P_Guanylyltransferase"/>
    <property type="match status" value="1"/>
</dbReference>
<dbReference type="Pfam" id="PF00483">
    <property type="entry name" value="NTP_transferase"/>
    <property type="match status" value="1"/>
</dbReference>
<keyword evidence="3 10" id="KW-0808">Transferase</keyword>
<dbReference type="PANTHER" id="PTHR46390:SF1">
    <property type="entry name" value="MANNOSE-1-PHOSPHATE GUANYLYLTRANSFERASE"/>
    <property type="match status" value="1"/>
</dbReference>
<dbReference type="InterPro" id="IPR051161">
    <property type="entry name" value="Mannose-6P_isomerase_type2"/>
</dbReference>
<evidence type="ECO:0000256" key="2">
    <source>
        <dbReference type="ARBA" id="ARBA00012387"/>
    </source>
</evidence>
<accession>A0A2M8ES60</accession>
<comment type="catalytic activity">
    <reaction evidence="7">
        <text>alpha-D-mannose 1-phosphate + GTP + H(+) = GDP-alpha-D-mannose + diphosphate</text>
        <dbReference type="Rhea" id="RHEA:15229"/>
        <dbReference type="ChEBI" id="CHEBI:15378"/>
        <dbReference type="ChEBI" id="CHEBI:33019"/>
        <dbReference type="ChEBI" id="CHEBI:37565"/>
        <dbReference type="ChEBI" id="CHEBI:57527"/>
        <dbReference type="ChEBI" id="CHEBI:58409"/>
        <dbReference type="EC" id="2.7.7.13"/>
    </reaction>
</comment>
<evidence type="ECO:0000256" key="6">
    <source>
        <dbReference type="ARBA" id="ARBA00023134"/>
    </source>
</evidence>
<keyword evidence="5" id="KW-0547">Nucleotide-binding</keyword>
<evidence type="ECO:0000256" key="7">
    <source>
        <dbReference type="ARBA" id="ARBA00047343"/>
    </source>
</evidence>
<evidence type="ECO:0000256" key="1">
    <source>
        <dbReference type="ARBA" id="ARBA00006115"/>
    </source>
</evidence>
<organism evidence="10 11">
    <name type="scientific">Candidatus Shapirobacteria bacterium CG_4_9_14_0_2_um_filter_39_11</name>
    <dbReference type="NCBI Taxonomy" id="1974478"/>
    <lineage>
        <taxon>Bacteria</taxon>
        <taxon>Candidatus Shapironibacteriota</taxon>
    </lineage>
</organism>
<proteinExistence type="inferred from homology"/>
<feature type="domain" description="MannoseP isomerase/GMP-like beta-helix" evidence="9">
    <location>
        <begin position="306"/>
        <end position="358"/>
    </location>
</feature>
<dbReference type="GO" id="GO:0009298">
    <property type="term" value="P:GDP-mannose biosynthetic process"/>
    <property type="evidence" value="ECO:0007669"/>
    <property type="project" value="TreeGrafter"/>
</dbReference>
<dbReference type="AlphaFoldDB" id="A0A2M8ES60"/>
<evidence type="ECO:0000256" key="3">
    <source>
        <dbReference type="ARBA" id="ARBA00022679"/>
    </source>
</evidence>
<keyword evidence="6" id="KW-0342">GTP-binding</keyword>
<dbReference type="PANTHER" id="PTHR46390">
    <property type="entry name" value="MANNOSE-1-PHOSPHATE GUANYLYLTRANSFERASE"/>
    <property type="match status" value="1"/>
</dbReference>
<dbReference type="InterPro" id="IPR054566">
    <property type="entry name" value="ManC/GMP-like_b-helix"/>
</dbReference>
<gene>
    <name evidence="10" type="ORF">CO054_02755</name>
</gene>
<dbReference type="EMBL" id="PFSF01000061">
    <property type="protein sequence ID" value="PJC27960.1"/>
    <property type="molecule type" value="Genomic_DNA"/>
</dbReference>
<dbReference type="FunFam" id="3.90.550.10:FF:000046">
    <property type="entry name" value="Mannose-1-phosphate guanylyltransferase (GDP)"/>
    <property type="match status" value="1"/>
</dbReference>
<comment type="caution">
    <text evidence="10">The sequence shown here is derived from an EMBL/GenBank/DDBJ whole genome shotgun (WGS) entry which is preliminary data.</text>
</comment>
<sequence length="369" mass="41611">MEDLFEKHFYVIILCGGGGKRLWPRSRVKTPKQFIKLFKGKTIFQDTVSRSRILVPYPKIFVVTNYDYVDEVREQAPSIPRENIIAEPQAKNTAMAIGIGALYIHKIDPLAVITNFASDHHVENLRKFERAVKTAAVTANLGDFLVTIGIKPTFPHTGMGYIKSSHLFKKVNNEGIFKVEKFIEKPNVTTAEELLSEGGYFWNSNLYTWRADSILRAIDKYLPKLSAGLGKIRESLGTKKEEGVIKMVYEEAEDISIDYGVSEKANNILLVPADFPWSDIGDWKVAYDVSKKDKEGNVVIFEKGKGEFVGIETKNCLVHFSDELIATIGVEDLIIVDTKDALLVCRKDKAQGVKKLVNFLKEKGKLEYL</sequence>
<dbReference type="SUPFAM" id="SSF159283">
    <property type="entry name" value="Guanosine diphospho-D-mannose pyrophosphorylase/mannose-6-phosphate isomerase linker domain"/>
    <property type="match status" value="1"/>
</dbReference>
<comment type="similarity">
    <text evidence="1">Belongs to the mannose-6-phosphate isomerase type 2 family.</text>
</comment>
<dbReference type="GO" id="GO:0005525">
    <property type="term" value="F:GTP binding"/>
    <property type="evidence" value="ECO:0007669"/>
    <property type="project" value="UniProtKB-KW"/>
</dbReference>
<reference evidence="11" key="1">
    <citation type="submission" date="2017-09" db="EMBL/GenBank/DDBJ databases">
        <title>Depth-based differentiation of microbial function through sediment-hosted aquifers and enrichment of novel symbionts in the deep terrestrial subsurface.</title>
        <authorList>
            <person name="Probst A.J."/>
            <person name="Ladd B."/>
            <person name="Jarett J.K."/>
            <person name="Geller-Mcgrath D.E."/>
            <person name="Sieber C.M.K."/>
            <person name="Emerson J.B."/>
            <person name="Anantharaman K."/>
            <person name="Thomas B.C."/>
            <person name="Malmstrom R."/>
            <person name="Stieglmeier M."/>
            <person name="Klingl A."/>
            <person name="Woyke T."/>
            <person name="Ryan C.M."/>
            <person name="Banfield J.F."/>
        </authorList>
    </citation>
    <scope>NUCLEOTIDE SEQUENCE [LARGE SCALE GENOMIC DNA]</scope>
</reference>
<evidence type="ECO:0000313" key="10">
    <source>
        <dbReference type="EMBL" id="PJC27960.1"/>
    </source>
</evidence>